<sequence>MDKQLKTFKKDMNQLLLKEVAFSEEESNDVLKRIHTKKKQPKIRYYSSLVAVIVIIGILSLSQLDFLSKNKPSMSDEQPAITEIDDSEEKNEKEIPDEKVEDSEMDDSETIDENLVEPEEEDPPIEKEPVPPNEEEETKDEATAQSSLFYIAENGDFKLKVSSDNAKGIGIGDSMEEVITALGEPDKRYIPEDDRREVFNYSSPELEEMYMIFSLDEDPVVEFVNTKYNVLPISEDSFNDSDFGVILEGWWNINIYQENQIFHYQKKEYNGNLNPYYHVKLITTSEYETGGTEELARKHLEMKDMTLEEFLEFLKTE</sequence>
<evidence type="ECO:0000313" key="3">
    <source>
        <dbReference type="EMBL" id="TYS72440.1"/>
    </source>
</evidence>
<reference evidence="3 4" key="1">
    <citation type="submission" date="2019-08" db="EMBL/GenBank/DDBJ databases">
        <title>Bacillus genomes from the desert of Cuatro Cienegas, Coahuila.</title>
        <authorList>
            <person name="Olmedo-Alvarez G."/>
        </authorList>
    </citation>
    <scope>NUCLEOTIDE SEQUENCE [LARGE SCALE GENOMIC DNA]</scope>
    <source>
        <strain evidence="3 4">CH98b_3T</strain>
    </source>
</reference>
<evidence type="ECO:0000256" key="2">
    <source>
        <dbReference type="SAM" id="Phobius"/>
    </source>
</evidence>
<keyword evidence="2" id="KW-0472">Membrane</keyword>
<dbReference type="RefSeq" id="WP_148979303.1">
    <property type="nucleotide sequence ID" value="NZ_JBNILM010000004.1"/>
</dbReference>
<keyword evidence="2" id="KW-1133">Transmembrane helix</keyword>
<keyword evidence="2" id="KW-0812">Transmembrane</keyword>
<feature type="compositionally biased region" description="Acidic residues" evidence="1">
    <location>
        <begin position="99"/>
        <end position="123"/>
    </location>
</feature>
<name>A0A5D4T9R9_9BACI</name>
<dbReference type="AlphaFoldDB" id="A0A5D4T9R9"/>
<accession>A0A5D4T9R9</accession>
<feature type="transmembrane region" description="Helical" evidence="2">
    <location>
        <begin position="43"/>
        <end position="64"/>
    </location>
</feature>
<organism evidence="3 4">
    <name type="scientific">Sutcliffiella horikoshii</name>
    <dbReference type="NCBI Taxonomy" id="79883"/>
    <lineage>
        <taxon>Bacteria</taxon>
        <taxon>Bacillati</taxon>
        <taxon>Bacillota</taxon>
        <taxon>Bacilli</taxon>
        <taxon>Bacillales</taxon>
        <taxon>Bacillaceae</taxon>
        <taxon>Sutcliffiella</taxon>
    </lineage>
</organism>
<protein>
    <submittedName>
        <fullName evidence="3">Uncharacterized protein</fullName>
    </submittedName>
</protein>
<proteinExistence type="predicted"/>
<comment type="caution">
    <text evidence="3">The sequence shown here is derived from an EMBL/GenBank/DDBJ whole genome shotgun (WGS) entry which is preliminary data.</text>
</comment>
<gene>
    <name evidence="3" type="ORF">FZC75_10860</name>
</gene>
<evidence type="ECO:0000313" key="4">
    <source>
        <dbReference type="Proteomes" id="UP000324517"/>
    </source>
</evidence>
<evidence type="ECO:0000256" key="1">
    <source>
        <dbReference type="SAM" id="MobiDB-lite"/>
    </source>
</evidence>
<feature type="region of interest" description="Disordered" evidence="1">
    <location>
        <begin position="70"/>
        <end position="142"/>
    </location>
</feature>
<dbReference type="Proteomes" id="UP000324517">
    <property type="component" value="Unassembled WGS sequence"/>
</dbReference>
<dbReference type="EMBL" id="VTET01000004">
    <property type="protein sequence ID" value="TYS72440.1"/>
    <property type="molecule type" value="Genomic_DNA"/>
</dbReference>